<keyword evidence="4" id="KW-0564">Palmitate</keyword>
<proteinExistence type="predicted"/>
<dbReference type="RefSeq" id="WP_209529059.1">
    <property type="nucleotide sequence ID" value="NZ_JAEEGA010000009.1"/>
</dbReference>
<evidence type="ECO:0000256" key="3">
    <source>
        <dbReference type="ARBA" id="ARBA00023136"/>
    </source>
</evidence>
<name>A0A940P6U3_9ENTE</name>
<keyword evidence="5" id="KW-0449">Lipoprotein</keyword>
<feature type="signal peptide" evidence="6">
    <location>
        <begin position="1"/>
        <end position="22"/>
    </location>
</feature>
<keyword evidence="1" id="KW-1003">Cell membrane</keyword>
<dbReference type="EMBL" id="JAEEGA010000009">
    <property type="protein sequence ID" value="MBP1042140.1"/>
    <property type="molecule type" value="Genomic_DNA"/>
</dbReference>
<gene>
    <name evidence="7" type="ORF">I6N95_14060</name>
</gene>
<evidence type="ECO:0000313" key="8">
    <source>
        <dbReference type="Proteomes" id="UP000674938"/>
    </source>
</evidence>
<dbReference type="PANTHER" id="PTHR43649:SF33">
    <property type="entry name" value="POLYGALACTURONAN_RHAMNOGALACTURONAN-BINDING PROTEIN YTCQ"/>
    <property type="match status" value="1"/>
</dbReference>
<evidence type="ECO:0000256" key="1">
    <source>
        <dbReference type="ARBA" id="ARBA00022475"/>
    </source>
</evidence>
<dbReference type="InterPro" id="IPR006059">
    <property type="entry name" value="SBP"/>
</dbReference>
<keyword evidence="3" id="KW-0472">Membrane</keyword>
<evidence type="ECO:0000256" key="2">
    <source>
        <dbReference type="ARBA" id="ARBA00022729"/>
    </source>
</evidence>
<comment type="caution">
    <text evidence="7">The sequence shown here is derived from an EMBL/GenBank/DDBJ whole genome shotgun (WGS) entry which is preliminary data.</text>
</comment>
<accession>A0A940P6U3</accession>
<protein>
    <submittedName>
        <fullName evidence="7">Extracellular solute-binding protein</fullName>
    </submittedName>
</protein>
<sequence>MKKVKLILVALTSLLVMVGCGAKKEGGGSSESSKKMTVLLSEEPTAENAFNNALNRWAKESGNEVETIVIPYDDQLTKFPLMLKNKDVPDMVSTTRLTRLYPEEFKDLSKDIDVSIFDEAALDIVGQDYGSDKKLALPNQYTITSYFYNKDAFEKAGLEAPTQDKLWTLDELYKNAELLQKAGGVKYGLAVDFSRARYDNFMYSNGGSMTKKSGDDFTVAINSSQNVKTLEKFVEMNQQNVLPKVIWTGGSADNPADYFKNGDVGIYLSGTWNYNMLLTDVSKFEFGVMPSPMGTETQSVIAGGAGLAIPSEAANSKLAIEFMKWLFLDEENYQTFLAEDKGISFIKGITYTPEDEKVAQDYQILQSETEHVTPAFLLDEQSGWRNYLDNEYRDFLKQAVNEELTAQEALDGFAEGLAEKSEWQMSK</sequence>
<reference evidence="7" key="1">
    <citation type="submission" date="2020-12" db="EMBL/GenBank/DDBJ databases">
        <title>Vagococcus allomyrinae sp. nov. and Enterococcus lavae sp. nov., isolated from the larvae of Allomyrina dichotoma.</title>
        <authorList>
            <person name="Lee S.D."/>
        </authorList>
    </citation>
    <scope>NUCLEOTIDE SEQUENCE</scope>
    <source>
        <strain evidence="7">BWB3-3</strain>
    </source>
</reference>
<dbReference type="PROSITE" id="PS51257">
    <property type="entry name" value="PROKAR_LIPOPROTEIN"/>
    <property type="match status" value="1"/>
</dbReference>
<dbReference type="Gene3D" id="3.40.190.10">
    <property type="entry name" value="Periplasmic binding protein-like II"/>
    <property type="match status" value="1"/>
</dbReference>
<feature type="chain" id="PRO_5039268384" evidence="6">
    <location>
        <begin position="23"/>
        <end position="427"/>
    </location>
</feature>
<dbReference type="SUPFAM" id="SSF53850">
    <property type="entry name" value="Periplasmic binding protein-like II"/>
    <property type="match status" value="1"/>
</dbReference>
<organism evidence="7 8">
    <name type="scientific">Vagococcus allomyrinae</name>
    <dbReference type="NCBI Taxonomy" id="2794353"/>
    <lineage>
        <taxon>Bacteria</taxon>
        <taxon>Bacillati</taxon>
        <taxon>Bacillota</taxon>
        <taxon>Bacilli</taxon>
        <taxon>Lactobacillales</taxon>
        <taxon>Enterococcaceae</taxon>
        <taxon>Vagococcus</taxon>
    </lineage>
</organism>
<evidence type="ECO:0000256" key="5">
    <source>
        <dbReference type="ARBA" id="ARBA00023288"/>
    </source>
</evidence>
<dbReference type="InterPro" id="IPR050490">
    <property type="entry name" value="Bact_solute-bd_prot1"/>
</dbReference>
<dbReference type="Pfam" id="PF01547">
    <property type="entry name" value="SBP_bac_1"/>
    <property type="match status" value="1"/>
</dbReference>
<keyword evidence="8" id="KW-1185">Reference proteome</keyword>
<dbReference type="AlphaFoldDB" id="A0A940P6U3"/>
<evidence type="ECO:0000256" key="4">
    <source>
        <dbReference type="ARBA" id="ARBA00023139"/>
    </source>
</evidence>
<evidence type="ECO:0000256" key="6">
    <source>
        <dbReference type="SAM" id="SignalP"/>
    </source>
</evidence>
<dbReference type="Proteomes" id="UP000674938">
    <property type="component" value="Unassembled WGS sequence"/>
</dbReference>
<dbReference type="PANTHER" id="PTHR43649">
    <property type="entry name" value="ARABINOSE-BINDING PROTEIN-RELATED"/>
    <property type="match status" value="1"/>
</dbReference>
<evidence type="ECO:0000313" key="7">
    <source>
        <dbReference type="EMBL" id="MBP1042140.1"/>
    </source>
</evidence>
<keyword evidence="2 6" id="KW-0732">Signal</keyword>